<dbReference type="EMBL" id="AWUE01015160">
    <property type="protein sequence ID" value="OMO99295.1"/>
    <property type="molecule type" value="Genomic_DNA"/>
</dbReference>
<protein>
    <submittedName>
        <fullName evidence="1">Uncharacterized protein</fullName>
    </submittedName>
</protein>
<comment type="caution">
    <text evidence="1">The sequence shown here is derived from an EMBL/GenBank/DDBJ whole genome shotgun (WGS) entry which is preliminary data.</text>
</comment>
<evidence type="ECO:0000313" key="1">
    <source>
        <dbReference type="EMBL" id="OMO99295.1"/>
    </source>
</evidence>
<sequence length="71" mass="8223">MARKVKAEYMSNLYPINIKTSIAFEAHFPHQKLAWKMTEVTWEINLEVSHLGPPMNQRCCDKGVPEFTLAM</sequence>
<gene>
    <name evidence="1" type="ORF">COLO4_13371</name>
</gene>
<dbReference type="AlphaFoldDB" id="A0A1R3JWR3"/>
<name>A0A1R3JWR3_9ROSI</name>
<accession>A0A1R3JWR3</accession>
<dbReference type="Proteomes" id="UP000187203">
    <property type="component" value="Unassembled WGS sequence"/>
</dbReference>
<reference evidence="2" key="1">
    <citation type="submission" date="2013-09" db="EMBL/GenBank/DDBJ databases">
        <title>Corchorus olitorius genome sequencing.</title>
        <authorList>
            <person name="Alam M."/>
            <person name="Haque M.S."/>
            <person name="Islam M.S."/>
            <person name="Emdad E.M."/>
            <person name="Islam M.M."/>
            <person name="Ahmed B."/>
            <person name="Halim A."/>
            <person name="Hossen Q.M.M."/>
            <person name="Hossain M.Z."/>
            <person name="Ahmed R."/>
            <person name="Khan M.M."/>
            <person name="Islam R."/>
            <person name="Rashid M.M."/>
            <person name="Khan S.A."/>
            <person name="Rahman M.S."/>
            <person name="Alam M."/>
            <person name="Yahiya A.S."/>
            <person name="Khan M.S."/>
            <person name="Azam M.S."/>
            <person name="Haque T."/>
            <person name="Lashkar M.Z.H."/>
            <person name="Akhand A.I."/>
            <person name="Morshed G."/>
            <person name="Roy S."/>
            <person name="Uddin K.S."/>
            <person name="Rabeya T."/>
            <person name="Hossain A.S."/>
            <person name="Chowdhury A."/>
            <person name="Snigdha A.R."/>
            <person name="Mortoza M.S."/>
            <person name="Matin S.A."/>
            <person name="Hoque S.M.E."/>
            <person name="Islam M.K."/>
            <person name="Roy D.K."/>
            <person name="Haider R."/>
            <person name="Moosa M.M."/>
            <person name="Elias S.M."/>
            <person name="Hasan A.M."/>
            <person name="Jahan S."/>
            <person name="Shafiuddin M."/>
            <person name="Mahmood N."/>
            <person name="Shommy N.S."/>
        </authorList>
    </citation>
    <scope>NUCLEOTIDE SEQUENCE [LARGE SCALE GENOMIC DNA]</scope>
    <source>
        <strain evidence="2">cv. O-4</strain>
    </source>
</reference>
<organism evidence="1 2">
    <name type="scientific">Corchorus olitorius</name>
    <dbReference type="NCBI Taxonomy" id="93759"/>
    <lineage>
        <taxon>Eukaryota</taxon>
        <taxon>Viridiplantae</taxon>
        <taxon>Streptophyta</taxon>
        <taxon>Embryophyta</taxon>
        <taxon>Tracheophyta</taxon>
        <taxon>Spermatophyta</taxon>
        <taxon>Magnoliopsida</taxon>
        <taxon>eudicotyledons</taxon>
        <taxon>Gunneridae</taxon>
        <taxon>Pentapetalae</taxon>
        <taxon>rosids</taxon>
        <taxon>malvids</taxon>
        <taxon>Malvales</taxon>
        <taxon>Malvaceae</taxon>
        <taxon>Grewioideae</taxon>
        <taxon>Apeibeae</taxon>
        <taxon>Corchorus</taxon>
    </lineage>
</organism>
<evidence type="ECO:0000313" key="2">
    <source>
        <dbReference type="Proteomes" id="UP000187203"/>
    </source>
</evidence>
<proteinExistence type="predicted"/>
<keyword evidence="2" id="KW-1185">Reference proteome</keyword>